<protein>
    <recommendedName>
        <fullName evidence="5">Translin-associated factor X-interacting protein 1 N-terminal domain-containing protein</fullName>
    </recommendedName>
</protein>
<evidence type="ECO:0008006" key="5">
    <source>
        <dbReference type="Google" id="ProtNLM"/>
    </source>
</evidence>
<keyword evidence="4" id="KW-1185">Reference proteome</keyword>
<accession>A0ABR2HB64</accession>
<name>A0ABR2HB64_9EUKA</name>
<keyword evidence="1" id="KW-0175">Coiled coil</keyword>
<proteinExistence type="predicted"/>
<sequence>MSSHLPQLSPRSFSTRRNDMRSQRTMNTALFQTTITRQINDQRSMQPQQSSKNFADDIEDFIQQSLITTKNQNDVFKVYQQAFQLLIDKFDRESPAMMVVKKGYDQIIEELQKQSQKGQQHRLVVQQSMTSLNNALQVKQEKFNKKKQGYLDLIESVKSTIADLKEEIAQLHVTIRQETKSFRAENESANQNQAMITKLGQKIQKKQEEKEEYLKSIEENNLKKVQLTEDANSAQSVLTSALNSISDSNGCIDHCHKSINSINQQIDETDQKIKQKNDKIVEYAEEKEILRKEVQSINDQAQLVRNDIDALSRDLSNVLSKSGISGHTLTMVGEDPVKLVALAISHKKGFEGGIDPDLFPDLS</sequence>
<dbReference type="EMBL" id="JAPFFF010000037">
    <property type="protein sequence ID" value="KAK8842792.1"/>
    <property type="molecule type" value="Genomic_DNA"/>
</dbReference>
<evidence type="ECO:0000313" key="4">
    <source>
        <dbReference type="Proteomes" id="UP001470230"/>
    </source>
</evidence>
<feature type="coiled-coil region" evidence="1">
    <location>
        <begin position="259"/>
        <end position="314"/>
    </location>
</feature>
<evidence type="ECO:0000256" key="1">
    <source>
        <dbReference type="SAM" id="Coils"/>
    </source>
</evidence>
<gene>
    <name evidence="3" type="ORF">M9Y10_025658</name>
</gene>
<feature type="coiled-coil region" evidence="1">
    <location>
        <begin position="147"/>
        <end position="223"/>
    </location>
</feature>
<feature type="region of interest" description="Disordered" evidence="2">
    <location>
        <begin position="1"/>
        <end position="23"/>
    </location>
</feature>
<dbReference type="Gene3D" id="1.20.1170.10">
    <property type="match status" value="1"/>
</dbReference>
<feature type="compositionally biased region" description="Polar residues" evidence="2">
    <location>
        <begin position="1"/>
        <end position="15"/>
    </location>
</feature>
<dbReference type="Proteomes" id="UP001470230">
    <property type="component" value="Unassembled WGS sequence"/>
</dbReference>
<reference evidence="3 4" key="1">
    <citation type="submission" date="2024-04" db="EMBL/GenBank/DDBJ databases">
        <title>Tritrichomonas musculus Genome.</title>
        <authorList>
            <person name="Alves-Ferreira E."/>
            <person name="Grigg M."/>
            <person name="Lorenzi H."/>
            <person name="Galac M."/>
        </authorList>
    </citation>
    <scope>NUCLEOTIDE SEQUENCE [LARGE SCALE GENOMIC DNA]</scope>
    <source>
        <strain evidence="3 4">EAF2021</strain>
    </source>
</reference>
<comment type="caution">
    <text evidence="3">The sequence shown here is derived from an EMBL/GenBank/DDBJ whole genome shotgun (WGS) entry which is preliminary data.</text>
</comment>
<evidence type="ECO:0000256" key="2">
    <source>
        <dbReference type="SAM" id="MobiDB-lite"/>
    </source>
</evidence>
<evidence type="ECO:0000313" key="3">
    <source>
        <dbReference type="EMBL" id="KAK8842792.1"/>
    </source>
</evidence>
<organism evidence="3 4">
    <name type="scientific">Tritrichomonas musculus</name>
    <dbReference type="NCBI Taxonomy" id="1915356"/>
    <lineage>
        <taxon>Eukaryota</taxon>
        <taxon>Metamonada</taxon>
        <taxon>Parabasalia</taxon>
        <taxon>Tritrichomonadida</taxon>
        <taxon>Tritrichomonadidae</taxon>
        <taxon>Tritrichomonas</taxon>
    </lineage>
</organism>